<keyword evidence="2" id="KW-0813">Transport</keyword>
<sequence>MSNTIFYSNDNDFEQDVLNAKQPVLVDFYADWCPPCQMIVPSLEALAEEYQGKAKIVKINVDQNPELSMKFGVRNIPTLITFRNGEIVDRTAGAMPKSQLAAFIEKAF</sequence>
<dbReference type="CDD" id="cd02947">
    <property type="entry name" value="TRX_family"/>
    <property type="match status" value="1"/>
</dbReference>
<keyword evidence="5" id="KW-0676">Redox-active center</keyword>
<dbReference type="PANTHER" id="PTHR45663">
    <property type="entry name" value="GEO12009P1"/>
    <property type="match status" value="1"/>
</dbReference>
<dbReference type="Pfam" id="PF00085">
    <property type="entry name" value="Thioredoxin"/>
    <property type="match status" value="1"/>
</dbReference>
<evidence type="ECO:0000256" key="7">
    <source>
        <dbReference type="PIRNR" id="PIRNR000077"/>
    </source>
</evidence>
<dbReference type="NCBIfam" id="TIGR01068">
    <property type="entry name" value="thioredoxin"/>
    <property type="match status" value="1"/>
</dbReference>
<dbReference type="Proteomes" id="UP001206331">
    <property type="component" value="Unassembled WGS sequence"/>
</dbReference>
<evidence type="ECO:0000313" key="10">
    <source>
        <dbReference type="Proteomes" id="UP001206331"/>
    </source>
</evidence>
<evidence type="ECO:0000256" key="6">
    <source>
        <dbReference type="NCBIfam" id="TIGR01068"/>
    </source>
</evidence>
<evidence type="ECO:0000256" key="5">
    <source>
        <dbReference type="ARBA" id="ARBA00023284"/>
    </source>
</evidence>
<comment type="caution">
    <text evidence="9">The sequence shown here is derived from an EMBL/GenBank/DDBJ whole genome shotgun (WGS) entry which is preliminary data.</text>
</comment>
<evidence type="ECO:0000256" key="3">
    <source>
        <dbReference type="ARBA" id="ARBA00022982"/>
    </source>
</evidence>
<gene>
    <name evidence="9" type="primary">trxA</name>
    <name evidence="9" type="ORF">LZL92_08055</name>
</gene>
<keyword evidence="10" id="KW-1185">Reference proteome</keyword>
<dbReference type="InterPro" id="IPR005746">
    <property type="entry name" value="Thioredoxin"/>
</dbReference>
<accession>A0ABT1WV46</accession>
<dbReference type="Gene3D" id="3.40.30.10">
    <property type="entry name" value="Glutaredoxin"/>
    <property type="match status" value="1"/>
</dbReference>
<dbReference type="PROSITE" id="PS00194">
    <property type="entry name" value="THIOREDOXIN_1"/>
    <property type="match status" value="1"/>
</dbReference>
<dbReference type="GeneID" id="34291530"/>
<keyword evidence="3" id="KW-0249">Electron transport</keyword>
<dbReference type="PRINTS" id="PR00421">
    <property type="entry name" value="THIOREDOXIN"/>
</dbReference>
<evidence type="ECO:0000256" key="4">
    <source>
        <dbReference type="ARBA" id="ARBA00023157"/>
    </source>
</evidence>
<evidence type="ECO:0000256" key="2">
    <source>
        <dbReference type="ARBA" id="ARBA00022448"/>
    </source>
</evidence>
<dbReference type="InterPro" id="IPR036249">
    <property type="entry name" value="Thioredoxin-like_sf"/>
</dbReference>
<comment type="similarity">
    <text evidence="1 7">Belongs to the thioredoxin family.</text>
</comment>
<dbReference type="RefSeq" id="WP_015674445.1">
    <property type="nucleotide sequence ID" value="NZ_CP090556.1"/>
</dbReference>
<dbReference type="PANTHER" id="PTHR45663:SF11">
    <property type="entry name" value="GEO12009P1"/>
    <property type="match status" value="1"/>
</dbReference>
<dbReference type="EMBL" id="JAJUPA010000008">
    <property type="protein sequence ID" value="MCQ9630237.1"/>
    <property type="molecule type" value="Genomic_DNA"/>
</dbReference>
<organism evidence="9 10">
    <name type="scientific">Actinobacillus suis</name>
    <dbReference type="NCBI Taxonomy" id="716"/>
    <lineage>
        <taxon>Bacteria</taxon>
        <taxon>Pseudomonadati</taxon>
        <taxon>Pseudomonadota</taxon>
        <taxon>Gammaproteobacteria</taxon>
        <taxon>Pasteurellales</taxon>
        <taxon>Pasteurellaceae</taxon>
        <taxon>Actinobacillus</taxon>
    </lineage>
</organism>
<name>A0ABT1WV46_ACTSU</name>
<dbReference type="InterPro" id="IPR017937">
    <property type="entry name" value="Thioredoxin_CS"/>
</dbReference>
<reference evidence="9 10" key="1">
    <citation type="submission" date="2021-12" db="EMBL/GenBank/DDBJ databases">
        <title>Identification and characterization of A. suis stains in western Canada.</title>
        <authorList>
            <person name="Kulathunga D.G.R.S."/>
            <person name="De Oliveira Costa M."/>
        </authorList>
    </citation>
    <scope>NUCLEOTIDE SEQUENCE [LARGE SCALE GENOMIC DNA]</scope>
    <source>
        <strain evidence="9 10">18_292</strain>
    </source>
</reference>
<feature type="domain" description="Thioredoxin" evidence="8">
    <location>
        <begin position="1"/>
        <end position="108"/>
    </location>
</feature>
<dbReference type="PIRSF" id="PIRSF000077">
    <property type="entry name" value="Thioredoxin"/>
    <property type="match status" value="1"/>
</dbReference>
<dbReference type="SUPFAM" id="SSF52833">
    <property type="entry name" value="Thioredoxin-like"/>
    <property type="match status" value="1"/>
</dbReference>
<evidence type="ECO:0000259" key="8">
    <source>
        <dbReference type="PROSITE" id="PS51352"/>
    </source>
</evidence>
<dbReference type="InterPro" id="IPR013766">
    <property type="entry name" value="Thioredoxin_domain"/>
</dbReference>
<protein>
    <recommendedName>
        <fullName evidence="6 7">Thioredoxin</fullName>
    </recommendedName>
</protein>
<evidence type="ECO:0000256" key="1">
    <source>
        <dbReference type="ARBA" id="ARBA00008987"/>
    </source>
</evidence>
<proteinExistence type="inferred from homology"/>
<dbReference type="PROSITE" id="PS51352">
    <property type="entry name" value="THIOREDOXIN_2"/>
    <property type="match status" value="1"/>
</dbReference>
<evidence type="ECO:0000313" key="9">
    <source>
        <dbReference type="EMBL" id="MCQ9630237.1"/>
    </source>
</evidence>
<keyword evidence="4" id="KW-1015">Disulfide bond</keyword>